<dbReference type="AlphaFoldDB" id="A0A0B6XV75"/>
<feature type="compositionally biased region" description="Basic and acidic residues" evidence="1">
    <location>
        <begin position="27"/>
        <end position="47"/>
    </location>
</feature>
<organism evidence="2">
    <name type="scientific">Arion vulgaris</name>
    <dbReference type="NCBI Taxonomy" id="1028688"/>
    <lineage>
        <taxon>Eukaryota</taxon>
        <taxon>Metazoa</taxon>
        <taxon>Spiralia</taxon>
        <taxon>Lophotrochozoa</taxon>
        <taxon>Mollusca</taxon>
        <taxon>Gastropoda</taxon>
        <taxon>Heterobranchia</taxon>
        <taxon>Euthyneura</taxon>
        <taxon>Panpulmonata</taxon>
        <taxon>Eupulmonata</taxon>
        <taxon>Stylommatophora</taxon>
        <taxon>Helicina</taxon>
        <taxon>Arionoidea</taxon>
        <taxon>Arionidae</taxon>
        <taxon>Arion</taxon>
    </lineage>
</organism>
<feature type="region of interest" description="Disordered" evidence="1">
    <location>
        <begin position="26"/>
        <end position="62"/>
    </location>
</feature>
<sequence>MEITEIIYLKFITFFYIVPKYLGQNSTEKDTSQKGEFKHMQAERESNKQCITEESPECLLGP</sequence>
<evidence type="ECO:0000256" key="1">
    <source>
        <dbReference type="SAM" id="MobiDB-lite"/>
    </source>
</evidence>
<dbReference type="EMBL" id="HACG01000938">
    <property type="protein sequence ID" value="CEK47803.1"/>
    <property type="molecule type" value="Transcribed_RNA"/>
</dbReference>
<protein>
    <submittedName>
        <fullName evidence="2">Uncharacterized protein</fullName>
    </submittedName>
</protein>
<name>A0A0B6XV75_9EUPU</name>
<feature type="non-terminal residue" evidence="2">
    <location>
        <position position="62"/>
    </location>
</feature>
<evidence type="ECO:0000313" key="2">
    <source>
        <dbReference type="EMBL" id="CEK47803.1"/>
    </source>
</evidence>
<accession>A0A0B6XV75</accession>
<gene>
    <name evidence="2" type="primary">ORF2301</name>
</gene>
<reference evidence="2" key="1">
    <citation type="submission" date="2014-12" db="EMBL/GenBank/DDBJ databases">
        <title>Insight into the proteome of Arion vulgaris.</title>
        <authorList>
            <person name="Aradska J."/>
            <person name="Bulat T."/>
            <person name="Smidak R."/>
            <person name="Sarate P."/>
            <person name="Gangsoo J."/>
            <person name="Sialana F."/>
            <person name="Bilban M."/>
            <person name="Lubec G."/>
        </authorList>
    </citation>
    <scope>NUCLEOTIDE SEQUENCE</scope>
    <source>
        <tissue evidence="2">Skin</tissue>
    </source>
</reference>
<proteinExistence type="predicted"/>